<reference evidence="2 3" key="1">
    <citation type="submission" date="2021-01" db="EMBL/GenBank/DDBJ databases">
        <title>Genomics of switchgrass bacterial isolates.</title>
        <authorList>
            <person name="Shade A."/>
        </authorList>
    </citation>
    <scope>NUCLEOTIDE SEQUENCE [LARGE SCALE GENOMIC DNA]</scope>
    <source>
        <strain evidence="2 3">PvP111</strain>
    </source>
</reference>
<gene>
    <name evidence="2" type="ORF">JOE42_002276</name>
</gene>
<comment type="caution">
    <text evidence="2">The sequence shown here is derived from an EMBL/GenBank/DDBJ whole genome shotgun (WGS) entry which is preliminary data.</text>
</comment>
<dbReference type="EMBL" id="JAFBBK010000001">
    <property type="protein sequence ID" value="MBM7415543.1"/>
    <property type="molecule type" value="Genomic_DNA"/>
</dbReference>
<keyword evidence="1" id="KW-0472">Membrane</keyword>
<name>A0ABS2KUC3_9NOCA</name>
<dbReference type="Proteomes" id="UP000703038">
    <property type="component" value="Unassembled WGS sequence"/>
</dbReference>
<sequence>MTAPDEPPFSWRGDVAGPILASITVVGTIALGVVAAFWAASLTPDLAEGYAVPSNLRRGADLPPPPVSYWLIWAAPVLTVTVFGVAAMMIDRRSRWRGLVVTVAFLCGYLPVAFLGISLGMGGFAPT</sequence>
<evidence type="ECO:0000313" key="3">
    <source>
        <dbReference type="Proteomes" id="UP000703038"/>
    </source>
</evidence>
<evidence type="ECO:0000313" key="2">
    <source>
        <dbReference type="EMBL" id="MBM7415543.1"/>
    </source>
</evidence>
<organism evidence="2 3">
    <name type="scientific">Rhodococcoides corynebacterioides</name>
    <dbReference type="NCBI Taxonomy" id="53972"/>
    <lineage>
        <taxon>Bacteria</taxon>
        <taxon>Bacillati</taxon>
        <taxon>Actinomycetota</taxon>
        <taxon>Actinomycetes</taxon>
        <taxon>Mycobacteriales</taxon>
        <taxon>Nocardiaceae</taxon>
        <taxon>Rhodococcoides</taxon>
    </lineage>
</organism>
<keyword evidence="1" id="KW-0812">Transmembrane</keyword>
<evidence type="ECO:0000256" key="1">
    <source>
        <dbReference type="SAM" id="Phobius"/>
    </source>
</evidence>
<keyword evidence="1" id="KW-1133">Transmembrane helix</keyword>
<feature type="transmembrane region" description="Helical" evidence="1">
    <location>
        <begin position="19"/>
        <end position="40"/>
    </location>
</feature>
<accession>A0ABS2KUC3</accession>
<keyword evidence="3" id="KW-1185">Reference proteome</keyword>
<proteinExistence type="predicted"/>
<feature type="transmembrane region" description="Helical" evidence="1">
    <location>
        <begin position="99"/>
        <end position="125"/>
    </location>
</feature>
<feature type="transmembrane region" description="Helical" evidence="1">
    <location>
        <begin position="67"/>
        <end position="87"/>
    </location>
</feature>
<protein>
    <submittedName>
        <fullName evidence="2">Uncharacterized protein</fullName>
    </submittedName>
</protein>
<dbReference type="RefSeq" id="WP_204868577.1">
    <property type="nucleotide sequence ID" value="NZ_JAFBBK010000001.1"/>
</dbReference>